<dbReference type="Pfam" id="PF01381">
    <property type="entry name" value="HTH_3"/>
    <property type="match status" value="1"/>
</dbReference>
<evidence type="ECO:0000259" key="1">
    <source>
        <dbReference type="PROSITE" id="PS50943"/>
    </source>
</evidence>
<dbReference type="OrthoDB" id="9090778at2"/>
<reference evidence="2 3" key="1">
    <citation type="submission" date="2019-09" db="EMBL/GenBank/DDBJ databases">
        <title>Ecophysiology of the spiral-shaped methanotroph Methylospira mobilis as revealed by the complete genome sequence.</title>
        <authorList>
            <person name="Oshkin I.Y."/>
            <person name="Dedysh S.N."/>
            <person name="Miroshnikov K."/>
            <person name="Danilova O.V."/>
            <person name="Hakobyan A."/>
            <person name="Liesack W."/>
        </authorList>
    </citation>
    <scope>NUCLEOTIDE SEQUENCE [LARGE SCALE GENOMIC DNA]</scope>
    <source>
        <strain evidence="2 3">Shm1</strain>
    </source>
</reference>
<dbReference type="SUPFAM" id="SSF47413">
    <property type="entry name" value="lambda repressor-like DNA-binding domains"/>
    <property type="match status" value="1"/>
</dbReference>
<dbReference type="GO" id="GO:0003677">
    <property type="term" value="F:DNA binding"/>
    <property type="evidence" value="ECO:0007669"/>
    <property type="project" value="InterPro"/>
</dbReference>
<dbReference type="InterPro" id="IPR010982">
    <property type="entry name" value="Lambda_DNA-bd_dom_sf"/>
</dbReference>
<dbReference type="InParanoid" id="A0A5Q0BSG5"/>
<keyword evidence="3" id="KW-1185">Reference proteome</keyword>
<dbReference type="InterPro" id="IPR001387">
    <property type="entry name" value="Cro/C1-type_HTH"/>
</dbReference>
<dbReference type="Proteomes" id="UP000325755">
    <property type="component" value="Chromosome"/>
</dbReference>
<dbReference type="Gene3D" id="1.10.260.40">
    <property type="entry name" value="lambda repressor-like DNA-binding domains"/>
    <property type="match status" value="1"/>
</dbReference>
<dbReference type="EMBL" id="CP044205">
    <property type="protein sequence ID" value="QFY44626.1"/>
    <property type="molecule type" value="Genomic_DNA"/>
</dbReference>
<accession>A0A5Q0BSG5</accession>
<dbReference type="RefSeq" id="WP_153250589.1">
    <property type="nucleotide sequence ID" value="NZ_CP044205.1"/>
</dbReference>
<sequence>MAGRIKAAPPALTLEERRHEKFQLVKTIGERMKAARELCNISQLEAARLLGYANSSKLAKIEAASDTNSVPLTTVIAAAKLYDVSTDYLFGMTDDWEPAGDPLARDATAIHRWMLSRRVEESAKELALLNSLGKRLTVVEKALVELNNAVAGGVEAFLTFWSMNADTFDDLPAGAKLLRSHEQAETALNQVKPLLNRFRADFKVRAFTLKE</sequence>
<feature type="domain" description="HTH cro/C1-type" evidence="1">
    <location>
        <begin position="32"/>
        <end position="89"/>
    </location>
</feature>
<dbReference type="KEGG" id="mmob:F6R98_19995"/>
<name>A0A5Q0BSG5_9GAMM</name>
<dbReference type="PROSITE" id="PS50943">
    <property type="entry name" value="HTH_CROC1"/>
    <property type="match status" value="1"/>
</dbReference>
<evidence type="ECO:0000313" key="2">
    <source>
        <dbReference type="EMBL" id="QFY44626.1"/>
    </source>
</evidence>
<protein>
    <submittedName>
        <fullName evidence="2">Helix-turn-helix transcriptional regulator</fullName>
    </submittedName>
</protein>
<dbReference type="SMART" id="SM00530">
    <property type="entry name" value="HTH_XRE"/>
    <property type="match status" value="1"/>
</dbReference>
<dbReference type="AlphaFoldDB" id="A0A5Q0BSG5"/>
<proteinExistence type="predicted"/>
<gene>
    <name evidence="2" type="ORF">F6R98_19995</name>
</gene>
<organism evidence="2 3">
    <name type="scientific">Candidatus Methylospira mobilis</name>
    <dbReference type="NCBI Taxonomy" id="1808979"/>
    <lineage>
        <taxon>Bacteria</taxon>
        <taxon>Pseudomonadati</taxon>
        <taxon>Pseudomonadota</taxon>
        <taxon>Gammaproteobacteria</taxon>
        <taxon>Methylococcales</taxon>
        <taxon>Methylococcaceae</taxon>
        <taxon>Candidatus Methylospira</taxon>
    </lineage>
</organism>
<dbReference type="CDD" id="cd00093">
    <property type="entry name" value="HTH_XRE"/>
    <property type="match status" value="1"/>
</dbReference>
<evidence type="ECO:0000313" key="3">
    <source>
        <dbReference type="Proteomes" id="UP000325755"/>
    </source>
</evidence>